<dbReference type="Pfam" id="PF01903">
    <property type="entry name" value="CbiX"/>
    <property type="match status" value="2"/>
</dbReference>
<organism evidence="3 4">
    <name type="scientific">Sporosarcina limicola</name>
    <dbReference type="NCBI Taxonomy" id="34101"/>
    <lineage>
        <taxon>Bacteria</taxon>
        <taxon>Bacillati</taxon>
        <taxon>Bacillota</taxon>
        <taxon>Bacilli</taxon>
        <taxon>Bacillales</taxon>
        <taxon>Caryophanaceae</taxon>
        <taxon>Sporosarcina</taxon>
    </lineage>
</organism>
<accession>A0A927RDT7</accession>
<name>A0A927RDT7_9BACL</name>
<evidence type="ECO:0000256" key="1">
    <source>
        <dbReference type="ARBA" id="ARBA00022723"/>
    </source>
</evidence>
<evidence type="ECO:0000313" key="3">
    <source>
        <dbReference type="EMBL" id="MBE1553952.1"/>
    </source>
</evidence>
<evidence type="ECO:0000256" key="2">
    <source>
        <dbReference type="ARBA" id="ARBA00023239"/>
    </source>
</evidence>
<dbReference type="SUPFAM" id="SSF53800">
    <property type="entry name" value="Chelatase"/>
    <property type="match status" value="1"/>
</dbReference>
<dbReference type="Gene3D" id="3.40.50.1400">
    <property type="match status" value="2"/>
</dbReference>
<dbReference type="EMBL" id="JADBEL010000004">
    <property type="protein sequence ID" value="MBE1553952.1"/>
    <property type="molecule type" value="Genomic_DNA"/>
</dbReference>
<reference evidence="3" key="1">
    <citation type="submission" date="2020-10" db="EMBL/GenBank/DDBJ databases">
        <title>Genomic Encyclopedia of Type Strains, Phase IV (KMG-IV): sequencing the most valuable type-strain genomes for metagenomic binning, comparative biology and taxonomic classification.</title>
        <authorList>
            <person name="Goeker M."/>
        </authorList>
    </citation>
    <scope>NUCLEOTIDE SEQUENCE</scope>
    <source>
        <strain evidence="3">DSM 13886</strain>
    </source>
</reference>
<comment type="caution">
    <text evidence="3">The sequence shown here is derived from an EMBL/GenBank/DDBJ whole genome shotgun (WGS) entry which is preliminary data.</text>
</comment>
<keyword evidence="1" id="KW-0479">Metal-binding</keyword>
<dbReference type="CDD" id="cd03414">
    <property type="entry name" value="CbiX_SirB_C"/>
    <property type="match status" value="1"/>
</dbReference>
<dbReference type="InterPro" id="IPR002762">
    <property type="entry name" value="CbiX-like"/>
</dbReference>
<dbReference type="GO" id="GO:0051266">
    <property type="term" value="F:sirohydrochlorin ferrochelatase activity"/>
    <property type="evidence" value="ECO:0007669"/>
    <property type="project" value="UniProtKB-EC"/>
</dbReference>
<dbReference type="PANTHER" id="PTHR33542">
    <property type="entry name" value="SIROHYDROCHLORIN FERROCHELATASE, CHLOROPLASTIC"/>
    <property type="match status" value="1"/>
</dbReference>
<evidence type="ECO:0000313" key="4">
    <source>
        <dbReference type="Proteomes" id="UP000658225"/>
    </source>
</evidence>
<keyword evidence="4" id="KW-1185">Reference proteome</keyword>
<gene>
    <name evidence="3" type="ORF">H4683_001027</name>
</gene>
<dbReference type="GO" id="GO:0046872">
    <property type="term" value="F:metal ion binding"/>
    <property type="evidence" value="ECO:0007669"/>
    <property type="project" value="UniProtKB-KW"/>
</dbReference>
<dbReference type="AlphaFoldDB" id="A0A927RDT7"/>
<keyword evidence="2 3" id="KW-0456">Lyase</keyword>
<sequence length="248" mass="27497">MQAVLYVGHGSRIKAGVEEAIRFIERSQAIIDVPIQEICFLELAVPGVDEGITKCVERGATKIAVVPILLLTAGHANEDIPFEIEVGKIMYPDVEFTYGRAFGIHPKIVDSLYDRVIEQQLPIAEDAQVLLVGRGSSDPAVKRDLTAIAQLFGEKYSFKKVDVCFLYGASPSFDEALLQQQQSATKQVFIIPYLLFTGILMNGIEKKIAQELSSDQQFVLCENLGYHKNIQDVLVERVKELLEKAQAA</sequence>
<dbReference type="CDD" id="cd03416">
    <property type="entry name" value="CbiX_SirB_N"/>
    <property type="match status" value="1"/>
</dbReference>
<dbReference type="EC" id="4.99.1.4" evidence="3"/>
<dbReference type="PANTHER" id="PTHR33542:SF3">
    <property type="entry name" value="SIROHYDROCHLORIN FERROCHELATASE, CHLOROPLASTIC"/>
    <property type="match status" value="1"/>
</dbReference>
<protein>
    <submittedName>
        <fullName evidence="3">Sirohydrochlorin ferrochelatase</fullName>
        <ecNumber evidence="3">4.99.1.4</ecNumber>
    </submittedName>
</protein>
<proteinExistence type="predicted"/>
<dbReference type="RefSeq" id="WP_192597759.1">
    <property type="nucleotide sequence ID" value="NZ_JADBEL010000004.1"/>
</dbReference>
<dbReference type="InterPro" id="IPR050963">
    <property type="entry name" value="Sirohydro_Cobaltochel/CbiX"/>
</dbReference>
<dbReference type="Proteomes" id="UP000658225">
    <property type="component" value="Unassembled WGS sequence"/>
</dbReference>